<accession>A0A2M7Q9J9</accession>
<dbReference type="AlphaFoldDB" id="A0A2M7Q9J9"/>
<feature type="region of interest" description="Disordered" evidence="1">
    <location>
        <begin position="121"/>
        <end position="159"/>
    </location>
</feature>
<organism evidence="3 4">
    <name type="scientific">Candidatus Uhrbacteria bacterium CG_4_10_14_0_8_um_filter_58_22</name>
    <dbReference type="NCBI Taxonomy" id="1975029"/>
    <lineage>
        <taxon>Bacteria</taxon>
        <taxon>Candidatus Uhriibacteriota</taxon>
    </lineage>
</organism>
<feature type="compositionally biased region" description="Acidic residues" evidence="1">
    <location>
        <begin position="149"/>
        <end position="159"/>
    </location>
</feature>
<dbReference type="Proteomes" id="UP000230973">
    <property type="component" value="Unassembled WGS sequence"/>
</dbReference>
<dbReference type="PROSITE" id="PS51257">
    <property type="entry name" value="PROKAR_LIPOPROTEIN"/>
    <property type="match status" value="1"/>
</dbReference>
<keyword evidence="2" id="KW-0732">Signal</keyword>
<evidence type="ECO:0000256" key="2">
    <source>
        <dbReference type="SAM" id="SignalP"/>
    </source>
</evidence>
<dbReference type="EMBL" id="PFLC01000064">
    <property type="protein sequence ID" value="PIY61717.1"/>
    <property type="molecule type" value="Genomic_DNA"/>
</dbReference>
<sequence length="159" mass="17145">MRKIISLIAVLSLIGAGCINVIDTDEVTDNQLPYGLSDEQLACEETGGLWYNEDSCGCPEEDLFDPESGECLTADGSPDGERGEQFRNRLNRAAACNESGGAFDLDEESCDCPKNDGFDAEAGACIDEEEDDGQDDVDELENEGVNSNEDQDSSNQNDD</sequence>
<feature type="signal peptide" evidence="2">
    <location>
        <begin position="1"/>
        <end position="21"/>
    </location>
</feature>
<protein>
    <submittedName>
        <fullName evidence="3">Uncharacterized protein</fullName>
    </submittedName>
</protein>
<feature type="chain" id="PRO_5014876379" evidence="2">
    <location>
        <begin position="22"/>
        <end position="159"/>
    </location>
</feature>
<gene>
    <name evidence="3" type="ORF">COY93_04905</name>
</gene>
<proteinExistence type="predicted"/>
<name>A0A2M7Q9J9_9BACT</name>
<evidence type="ECO:0000256" key="1">
    <source>
        <dbReference type="SAM" id="MobiDB-lite"/>
    </source>
</evidence>
<feature type="compositionally biased region" description="Acidic residues" evidence="1">
    <location>
        <begin position="126"/>
        <end position="142"/>
    </location>
</feature>
<evidence type="ECO:0000313" key="3">
    <source>
        <dbReference type="EMBL" id="PIY61717.1"/>
    </source>
</evidence>
<reference evidence="4" key="1">
    <citation type="submission" date="2017-09" db="EMBL/GenBank/DDBJ databases">
        <title>Depth-based differentiation of microbial function through sediment-hosted aquifers and enrichment of novel symbionts in the deep terrestrial subsurface.</title>
        <authorList>
            <person name="Probst A.J."/>
            <person name="Ladd B."/>
            <person name="Jarett J.K."/>
            <person name="Geller-Mcgrath D.E."/>
            <person name="Sieber C.M.K."/>
            <person name="Emerson J.B."/>
            <person name="Anantharaman K."/>
            <person name="Thomas B.C."/>
            <person name="Malmstrom R."/>
            <person name="Stieglmeier M."/>
            <person name="Klingl A."/>
            <person name="Woyke T."/>
            <person name="Ryan C.M."/>
            <person name="Banfield J.F."/>
        </authorList>
    </citation>
    <scope>NUCLEOTIDE SEQUENCE [LARGE SCALE GENOMIC DNA]</scope>
</reference>
<comment type="caution">
    <text evidence="3">The sequence shown here is derived from an EMBL/GenBank/DDBJ whole genome shotgun (WGS) entry which is preliminary data.</text>
</comment>
<evidence type="ECO:0000313" key="4">
    <source>
        <dbReference type="Proteomes" id="UP000230973"/>
    </source>
</evidence>